<reference evidence="1" key="2">
    <citation type="journal article" date="2015" name="Data Brief">
        <title>Shoot transcriptome of the giant reed, Arundo donax.</title>
        <authorList>
            <person name="Barrero R.A."/>
            <person name="Guerrero F.D."/>
            <person name="Moolhuijzen P."/>
            <person name="Goolsby J.A."/>
            <person name="Tidwell J."/>
            <person name="Bellgard S.E."/>
            <person name="Bellgard M.I."/>
        </authorList>
    </citation>
    <scope>NUCLEOTIDE SEQUENCE</scope>
    <source>
        <tissue evidence="1">Shoot tissue taken approximately 20 cm above the soil surface</tissue>
    </source>
</reference>
<name>A0A0A9E7I7_ARUDO</name>
<sequence length="67" mass="7642">MFHISVFNWFRGLLDCYVELYASMLTAHQHPCRLKFCVVSLVCLLWNASISFTGQLKPFSSDPVAVC</sequence>
<evidence type="ECO:0000313" key="1">
    <source>
        <dbReference type="EMBL" id="JAD96026.1"/>
    </source>
</evidence>
<reference evidence="1" key="1">
    <citation type="submission" date="2014-09" db="EMBL/GenBank/DDBJ databases">
        <authorList>
            <person name="Magalhaes I.L.F."/>
            <person name="Oliveira U."/>
            <person name="Santos F.R."/>
            <person name="Vidigal T.H.D.A."/>
            <person name="Brescovit A.D."/>
            <person name="Santos A.J."/>
        </authorList>
    </citation>
    <scope>NUCLEOTIDE SEQUENCE</scope>
    <source>
        <tissue evidence="1">Shoot tissue taken approximately 20 cm above the soil surface</tissue>
    </source>
</reference>
<organism evidence="1">
    <name type="scientific">Arundo donax</name>
    <name type="common">Giant reed</name>
    <name type="synonym">Donax arundinaceus</name>
    <dbReference type="NCBI Taxonomy" id="35708"/>
    <lineage>
        <taxon>Eukaryota</taxon>
        <taxon>Viridiplantae</taxon>
        <taxon>Streptophyta</taxon>
        <taxon>Embryophyta</taxon>
        <taxon>Tracheophyta</taxon>
        <taxon>Spermatophyta</taxon>
        <taxon>Magnoliopsida</taxon>
        <taxon>Liliopsida</taxon>
        <taxon>Poales</taxon>
        <taxon>Poaceae</taxon>
        <taxon>PACMAD clade</taxon>
        <taxon>Arundinoideae</taxon>
        <taxon>Arundineae</taxon>
        <taxon>Arundo</taxon>
    </lineage>
</organism>
<dbReference type="AlphaFoldDB" id="A0A0A9E7I7"/>
<protein>
    <submittedName>
        <fullName evidence="1">PAD1</fullName>
    </submittedName>
</protein>
<proteinExistence type="predicted"/>
<accession>A0A0A9E7I7</accession>
<dbReference type="EMBL" id="GBRH01201869">
    <property type="protein sequence ID" value="JAD96026.1"/>
    <property type="molecule type" value="Transcribed_RNA"/>
</dbReference>